<comment type="subcellular location">
    <subcellularLocation>
        <location evidence="2">Nucleus</location>
    </subcellularLocation>
</comment>
<gene>
    <name evidence="17" type="primary">Znf507</name>
    <name evidence="17" type="ORF">AEGCAU_R03734</name>
</gene>
<reference evidence="17" key="1">
    <citation type="submission" date="2019-10" db="EMBL/GenBank/DDBJ databases">
        <title>Bird 10,000 Genomes (B10K) Project - Family phase.</title>
        <authorList>
            <person name="Zhang G."/>
        </authorList>
    </citation>
    <scope>NUCLEOTIDE SEQUENCE</scope>
    <source>
        <strain evidence="17">B10K-DU-002-10</strain>
        <tissue evidence="17">Muscle</tissue>
    </source>
</reference>
<dbReference type="InterPro" id="IPR036236">
    <property type="entry name" value="Znf_C2H2_sf"/>
</dbReference>
<accession>A0A850YE17</accession>
<dbReference type="FunFam" id="3.30.160.60:FF:000964">
    <property type="entry name" value="zinc finger protein 507"/>
    <property type="match status" value="1"/>
</dbReference>
<dbReference type="GO" id="GO:0045944">
    <property type="term" value="P:positive regulation of transcription by RNA polymerase II"/>
    <property type="evidence" value="ECO:0007669"/>
    <property type="project" value="TreeGrafter"/>
</dbReference>
<dbReference type="PROSITE" id="PS50157">
    <property type="entry name" value="ZINC_FINGER_C2H2_2"/>
    <property type="match status" value="5"/>
</dbReference>
<keyword evidence="9" id="KW-0805">Transcription regulation</keyword>
<feature type="region of interest" description="Disordered" evidence="15">
    <location>
        <begin position="520"/>
        <end position="553"/>
    </location>
</feature>
<comment type="similarity">
    <text evidence="3">Belongs to the krueppel C2H2-type zinc-finger protein family.</text>
</comment>
<dbReference type="InterPro" id="IPR050688">
    <property type="entry name" value="Zinc_finger/UBP_domain"/>
</dbReference>
<keyword evidence="6" id="KW-0677">Repeat</keyword>
<protein>
    <recommendedName>
        <fullName evidence="13">Zinc finger protein 507</fullName>
    </recommendedName>
</protein>
<evidence type="ECO:0000256" key="3">
    <source>
        <dbReference type="ARBA" id="ARBA00006991"/>
    </source>
</evidence>
<evidence type="ECO:0000256" key="10">
    <source>
        <dbReference type="ARBA" id="ARBA00023125"/>
    </source>
</evidence>
<evidence type="ECO:0000256" key="11">
    <source>
        <dbReference type="ARBA" id="ARBA00023163"/>
    </source>
</evidence>
<dbReference type="GO" id="GO:0008270">
    <property type="term" value="F:zinc ion binding"/>
    <property type="evidence" value="ECO:0007669"/>
    <property type="project" value="UniProtKB-KW"/>
</dbReference>
<dbReference type="GO" id="GO:0005634">
    <property type="term" value="C:nucleus"/>
    <property type="evidence" value="ECO:0007669"/>
    <property type="project" value="UniProtKB-SubCell"/>
</dbReference>
<feature type="domain" description="C2H2-type" evidence="16">
    <location>
        <begin position="916"/>
        <end position="943"/>
    </location>
</feature>
<keyword evidence="8" id="KW-0862">Zinc</keyword>
<evidence type="ECO:0000256" key="5">
    <source>
        <dbReference type="ARBA" id="ARBA00022723"/>
    </source>
</evidence>
<evidence type="ECO:0000256" key="9">
    <source>
        <dbReference type="ARBA" id="ARBA00023015"/>
    </source>
</evidence>
<dbReference type="Gene3D" id="3.30.160.60">
    <property type="entry name" value="Classic Zinc Finger"/>
    <property type="match status" value="4"/>
</dbReference>
<dbReference type="AlphaFoldDB" id="A0A850YE17"/>
<keyword evidence="11" id="KW-0804">Transcription</keyword>
<evidence type="ECO:0000256" key="7">
    <source>
        <dbReference type="ARBA" id="ARBA00022771"/>
    </source>
</evidence>
<feature type="domain" description="C2H2-type" evidence="16">
    <location>
        <begin position="639"/>
        <end position="666"/>
    </location>
</feature>
<evidence type="ECO:0000256" key="15">
    <source>
        <dbReference type="SAM" id="MobiDB-lite"/>
    </source>
</evidence>
<comment type="caution">
    <text evidence="17">The sequence shown here is derived from an EMBL/GenBank/DDBJ whole genome shotgun (WGS) entry which is preliminary data.</text>
</comment>
<dbReference type="PANTHER" id="PTHR24403:SF74">
    <property type="entry name" value="ZINC FINGER PROTEIN 507"/>
    <property type="match status" value="1"/>
</dbReference>
<evidence type="ECO:0000256" key="1">
    <source>
        <dbReference type="ARBA" id="ARBA00003767"/>
    </source>
</evidence>
<dbReference type="GO" id="GO:0003677">
    <property type="term" value="F:DNA binding"/>
    <property type="evidence" value="ECO:0007669"/>
    <property type="project" value="UniProtKB-KW"/>
</dbReference>
<keyword evidence="5" id="KW-0479">Metal-binding</keyword>
<keyword evidence="7 14" id="KW-0863">Zinc-finger</keyword>
<evidence type="ECO:0000256" key="2">
    <source>
        <dbReference type="ARBA" id="ARBA00004123"/>
    </source>
</evidence>
<feature type="domain" description="C2H2-type" evidence="16">
    <location>
        <begin position="792"/>
        <end position="819"/>
    </location>
</feature>
<feature type="non-terminal residue" evidence="17">
    <location>
        <position position="1"/>
    </location>
</feature>
<dbReference type="Pfam" id="PF00096">
    <property type="entry name" value="zf-C2H2"/>
    <property type="match status" value="1"/>
</dbReference>
<feature type="domain" description="C2H2-type" evidence="16">
    <location>
        <begin position="695"/>
        <end position="719"/>
    </location>
</feature>
<evidence type="ECO:0000313" key="18">
    <source>
        <dbReference type="Proteomes" id="UP000628412"/>
    </source>
</evidence>
<dbReference type="PANTHER" id="PTHR24403">
    <property type="entry name" value="ZINC FINGER PROTEIN"/>
    <property type="match status" value="1"/>
</dbReference>
<keyword evidence="4" id="KW-0597">Phosphoprotein</keyword>
<comment type="function">
    <text evidence="1">May be involved in transcriptional regulation.</text>
</comment>
<proteinExistence type="inferred from homology"/>
<dbReference type="PROSITE" id="PS00028">
    <property type="entry name" value="ZINC_FINGER_C2H2_1"/>
    <property type="match status" value="3"/>
</dbReference>
<evidence type="ECO:0000259" key="16">
    <source>
        <dbReference type="PROSITE" id="PS50157"/>
    </source>
</evidence>
<dbReference type="InterPro" id="IPR013087">
    <property type="entry name" value="Znf_C2H2_type"/>
</dbReference>
<keyword evidence="12" id="KW-0539">Nucleus</keyword>
<dbReference type="Proteomes" id="UP000628412">
    <property type="component" value="Unassembled WGS sequence"/>
</dbReference>
<evidence type="ECO:0000256" key="8">
    <source>
        <dbReference type="ARBA" id="ARBA00022833"/>
    </source>
</evidence>
<feature type="non-terminal residue" evidence="17">
    <location>
        <position position="958"/>
    </location>
</feature>
<dbReference type="SMART" id="SM00355">
    <property type="entry name" value="ZnF_C2H2"/>
    <property type="match status" value="9"/>
</dbReference>
<keyword evidence="18" id="KW-1185">Reference proteome</keyword>
<keyword evidence="10" id="KW-0238">DNA-binding</keyword>
<name>A0A850YE17_AEGCA</name>
<dbReference type="FunFam" id="3.30.160.60:FF:000719">
    <property type="entry name" value="Zinc finger protein 507"/>
    <property type="match status" value="1"/>
</dbReference>
<organism evidence="17 18">
    <name type="scientific">Aegithalos caudatus</name>
    <name type="common">Long-tailed tit</name>
    <name type="synonym">Acredula caudata</name>
    <dbReference type="NCBI Taxonomy" id="73327"/>
    <lineage>
        <taxon>Eukaryota</taxon>
        <taxon>Metazoa</taxon>
        <taxon>Chordata</taxon>
        <taxon>Craniata</taxon>
        <taxon>Vertebrata</taxon>
        <taxon>Euteleostomi</taxon>
        <taxon>Archelosauria</taxon>
        <taxon>Archosauria</taxon>
        <taxon>Dinosauria</taxon>
        <taxon>Saurischia</taxon>
        <taxon>Theropoda</taxon>
        <taxon>Coelurosauria</taxon>
        <taxon>Aves</taxon>
        <taxon>Neognathae</taxon>
        <taxon>Neoaves</taxon>
        <taxon>Telluraves</taxon>
        <taxon>Australaves</taxon>
        <taxon>Passeriformes</taxon>
        <taxon>Sylvioidea</taxon>
        <taxon>Aegithalidae</taxon>
        <taxon>Aegithalos</taxon>
    </lineage>
</organism>
<evidence type="ECO:0000256" key="13">
    <source>
        <dbReference type="ARBA" id="ARBA00068660"/>
    </source>
</evidence>
<feature type="domain" description="C2H2-type" evidence="16">
    <location>
        <begin position="764"/>
        <end position="791"/>
    </location>
</feature>
<dbReference type="FunFam" id="3.30.160.60:FF:000884">
    <property type="entry name" value="Zinc finger protein 507"/>
    <property type="match status" value="1"/>
</dbReference>
<dbReference type="EMBL" id="WEIU01017021">
    <property type="protein sequence ID" value="NWH92121.1"/>
    <property type="molecule type" value="Genomic_DNA"/>
</dbReference>
<evidence type="ECO:0000256" key="12">
    <source>
        <dbReference type="ARBA" id="ARBA00023242"/>
    </source>
</evidence>
<dbReference type="SUPFAM" id="SSF57667">
    <property type="entry name" value="beta-beta-alpha zinc fingers"/>
    <property type="match status" value="3"/>
</dbReference>
<evidence type="ECO:0000256" key="6">
    <source>
        <dbReference type="ARBA" id="ARBA00022737"/>
    </source>
</evidence>
<evidence type="ECO:0000256" key="14">
    <source>
        <dbReference type="PROSITE-ProRule" id="PRU00042"/>
    </source>
</evidence>
<evidence type="ECO:0000313" key="17">
    <source>
        <dbReference type="EMBL" id="NWH92121.1"/>
    </source>
</evidence>
<evidence type="ECO:0000256" key="4">
    <source>
        <dbReference type="ARBA" id="ARBA00022553"/>
    </source>
</evidence>
<sequence length="958" mass="106463">MEEGSSIAVLMPNIGEQEAVLISETVIGPTLQSSEDQRKCKTDPLIHVIQKLSKIVESEKSQRCLLIGKKRSHADASAQSLDAEELCEIPAKAIELSVIATQKTEELQADYFVTECLPQSKKKVTCYQCGLCKFLSPSLLTLQEHIKQHGQKNEVILMCSECHFASKSQEELESHFQNHHENGGKNSIQTKVQQCVNVTSSFLQGPVEGSVKSGTDQAGNLECKDTAQSAPVPEMGRRKWYTYEQYGMYRCLICRYTCGQQRMLKTHAWKHAGEVDCSYPIFEEENETTSLSETVVTHTPHSVDTVVLSLENNELDIHSEPSLQLQICNSEQLSCKSPVGTNVKEEEILSESVVHSPTTEVVEETVSDTEPDNSITDSLLSSAQKIISCSPNRKGHVNVIVERLPGAEESVLQKPFSMNTDIETEKKLISEESSVTCEEPDEVYHSDAIQEVIIEWNNTEKKDNELSTNKNVTADENVPPARRRTNSESLRLHSLAAEALVTMPIRAAELTRSSLRTVAGEDDAGAGQGGADGPRVAHSKAVPSLKDPSEELSGLNQSECAIVEIKKDRPELPEAPIKMGISMSLLTVIEKLKERTDQNASDDDILKELQDNAQCQSAGAAAAAGAGLVEFIPSAERPYRCRLCHYSSGNKGYIKQHLRVHRQRQPYQCPICEHIAGDSKGLESHMINHCKARMYQCKQCEESFHYKSQLRNHEREQHSLPDLFSTATANKLIVPNEADDREVQLSKRMGFVSTGSKSSVQKLFRCDVCDYTSTTYVGVRNHRRIHSSDKPYRCSLCGYVCSHPPSLKSHMWKHASDQNYNYEQVNKAINDAISQSSRFQGQLTDKNLIEGTDESTVPILGSSDNLVSFTESVNQTTNESSGSDENEKPTLMNTSCSLEKNSTLPHLGTEYCVLLFCCCICGFESTNKENLLDHMKEHEGEIINIILNKDHSTAQNTN</sequence>